<proteinExistence type="predicted"/>
<gene>
    <name evidence="2" type="ORF">HNQ88_000301</name>
</gene>
<keyword evidence="3" id="KW-1185">Reference proteome</keyword>
<evidence type="ECO:0000313" key="3">
    <source>
        <dbReference type="Proteomes" id="UP001185092"/>
    </source>
</evidence>
<evidence type="ECO:0008006" key="4">
    <source>
        <dbReference type="Google" id="ProtNLM"/>
    </source>
</evidence>
<dbReference type="RefSeq" id="WP_309936783.1">
    <property type="nucleotide sequence ID" value="NZ_AP025305.1"/>
</dbReference>
<reference evidence="2" key="1">
    <citation type="submission" date="2023-07" db="EMBL/GenBank/DDBJ databases">
        <title>Genomic Encyclopedia of Type Strains, Phase IV (KMG-IV): sequencing the most valuable type-strain genomes for metagenomic binning, comparative biology and taxonomic classification.</title>
        <authorList>
            <person name="Goeker M."/>
        </authorList>
    </citation>
    <scope>NUCLEOTIDE SEQUENCE</scope>
    <source>
        <strain evidence="2">DSM 26174</strain>
    </source>
</reference>
<name>A0AAE4BR22_9BACT</name>
<comment type="caution">
    <text evidence="2">The sequence shown here is derived from an EMBL/GenBank/DDBJ whole genome shotgun (WGS) entry which is preliminary data.</text>
</comment>
<evidence type="ECO:0000313" key="2">
    <source>
        <dbReference type="EMBL" id="MDR6237325.1"/>
    </source>
</evidence>
<feature type="transmembrane region" description="Helical" evidence="1">
    <location>
        <begin position="17"/>
        <end position="38"/>
    </location>
</feature>
<sequence>MFKHYFETIQDIEVGPLISLVIFVTFFVGLSIWIYFLSDKYVKHMKNMPIEESDGINEGQVA</sequence>
<keyword evidence="1" id="KW-0472">Membrane</keyword>
<dbReference type="EMBL" id="JAVDQD010000001">
    <property type="protein sequence ID" value="MDR6237325.1"/>
    <property type="molecule type" value="Genomic_DNA"/>
</dbReference>
<organism evidence="2 3">
    <name type="scientific">Aureibacter tunicatorum</name>
    <dbReference type="NCBI Taxonomy" id="866807"/>
    <lineage>
        <taxon>Bacteria</taxon>
        <taxon>Pseudomonadati</taxon>
        <taxon>Bacteroidota</taxon>
        <taxon>Cytophagia</taxon>
        <taxon>Cytophagales</taxon>
        <taxon>Persicobacteraceae</taxon>
        <taxon>Aureibacter</taxon>
    </lineage>
</organism>
<dbReference type="AlphaFoldDB" id="A0AAE4BR22"/>
<evidence type="ECO:0000256" key="1">
    <source>
        <dbReference type="SAM" id="Phobius"/>
    </source>
</evidence>
<accession>A0AAE4BR22</accession>
<dbReference type="Proteomes" id="UP001185092">
    <property type="component" value="Unassembled WGS sequence"/>
</dbReference>
<protein>
    <recommendedName>
        <fullName evidence="4">Cbb3-type cytochrome oxidase component FixQ</fullName>
    </recommendedName>
</protein>
<keyword evidence="1" id="KW-1133">Transmembrane helix</keyword>
<keyword evidence="1" id="KW-0812">Transmembrane</keyword>